<evidence type="ECO:0000313" key="2">
    <source>
        <dbReference type="EMBL" id="XDQ18175.1"/>
    </source>
</evidence>
<accession>A0AB39NIG1</accession>
<feature type="compositionally biased region" description="Basic and acidic residues" evidence="1">
    <location>
        <begin position="1"/>
        <end position="13"/>
    </location>
</feature>
<feature type="compositionally biased region" description="Low complexity" evidence="1">
    <location>
        <begin position="801"/>
        <end position="810"/>
    </location>
</feature>
<sequence>MNTERPDHDDEPRPTPGDAPDTGADERAAGAAAEPGGTTEHRPATAAAEPTASANGTGAAAGPGEPGRTARQPASPDASGPSRPAKPEGPGSQDGDDDTPRAAGPAPEAGEPAEGAPSAEESAPARAEAWAAGADEPAEGTSATGESDSTRADASAAGVGEPVKGAVVEESAPPQADASAAEMGEPADGVLATGEAGSTRADASTAGVDNSTKGASAADESALARAEASAATADEPTEGTPATERPEPPQADASAAGAGEPASSGASASGAADPAAAGDASHEPPAAPAATPATARAGADEPASAADGAGGEPAAVHSYAPSEPVVGAGHDRDRGAGGPGRRRTPALVVSVAAAVLLVGGGGAYLAAGAGGESGGGGTTPGANGDATPPPLALDGYSESGPNGIAPGEPNPYGATYRADGTLPEGPDAAPVFHARGQVTEQQVVALAEALGVEGEPVAEGGSWRIGGQDGSGPTLRVEQQAPGTWSFSRNIPGGDNCKGATCKAPTGGVGVTAVSEAAAKKAAAPVLKAVGQDDAKLDASQVLDGSRVVNADPVVGGLPTYGWTTGVVVGAGGEVVGGSGRLAQPVKGDEYPVMDAREALDAMNGAPGAGDRVEIGGCATPVPLDGEQQREEPCAPAAKEQPAGDTVSVDEAVFGLAAHSVGGEPALVPSWLFEVRPAGSDNPITVTHPAVEPRFLAAPSGPGDEQTSGPATREVEVQGYRAEGDELTVTFEGGVCADYQATASESGGEVTVRVTETPWPDKVCIMIAKQYEQTLRLDAPLGDRQVVTADGEPVPLHKGGARLPAPGGAR</sequence>
<dbReference type="EMBL" id="CP163433">
    <property type="protein sequence ID" value="XDQ18175.1"/>
    <property type="molecule type" value="Genomic_DNA"/>
</dbReference>
<feature type="region of interest" description="Disordered" evidence="1">
    <location>
        <begin position="371"/>
        <end position="429"/>
    </location>
</feature>
<reference evidence="2" key="1">
    <citation type="submission" date="2024-07" db="EMBL/GenBank/DDBJ databases">
        <authorList>
            <person name="Yu S.T."/>
        </authorList>
    </citation>
    <scope>NUCLEOTIDE SEQUENCE</scope>
    <source>
        <strain evidence="2">R17</strain>
    </source>
</reference>
<feature type="region of interest" description="Disordered" evidence="1">
    <location>
        <begin position="1"/>
        <end position="343"/>
    </location>
</feature>
<protein>
    <recommendedName>
        <fullName evidence="3">Large membrane protein</fullName>
    </recommendedName>
</protein>
<organism evidence="2">
    <name type="scientific">Streptomyces sp. R17</name>
    <dbReference type="NCBI Taxonomy" id="3238626"/>
    <lineage>
        <taxon>Bacteria</taxon>
        <taxon>Bacillati</taxon>
        <taxon>Actinomycetota</taxon>
        <taxon>Actinomycetes</taxon>
        <taxon>Kitasatosporales</taxon>
        <taxon>Streptomycetaceae</taxon>
        <taxon>Streptomyces</taxon>
    </lineage>
</organism>
<evidence type="ECO:0008006" key="3">
    <source>
        <dbReference type="Google" id="ProtNLM"/>
    </source>
</evidence>
<evidence type="ECO:0000256" key="1">
    <source>
        <dbReference type="SAM" id="MobiDB-lite"/>
    </source>
</evidence>
<feature type="region of interest" description="Disordered" evidence="1">
    <location>
        <begin position="790"/>
        <end position="810"/>
    </location>
</feature>
<feature type="compositionally biased region" description="Low complexity" evidence="1">
    <location>
        <begin position="251"/>
        <end position="279"/>
    </location>
</feature>
<feature type="compositionally biased region" description="Low complexity" evidence="1">
    <location>
        <begin position="288"/>
        <end position="297"/>
    </location>
</feature>
<dbReference type="RefSeq" id="WP_369150129.1">
    <property type="nucleotide sequence ID" value="NZ_CP163433.1"/>
</dbReference>
<name>A0AB39NIG1_9ACTN</name>
<feature type="compositionally biased region" description="Low complexity" evidence="1">
    <location>
        <begin position="101"/>
        <end position="135"/>
    </location>
</feature>
<dbReference type="AlphaFoldDB" id="A0AB39NIG1"/>
<proteinExistence type="predicted"/>
<gene>
    <name evidence="2" type="ORF">AB5J48_08450</name>
</gene>
<feature type="compositionally biased region" description="Low complexity" evidence="1">
    <location>
        <begin position="215"/>
        <end position="234"/>
    </location>
</feature>
<feature type="compositionally biased region" description="Low complexity" evidence="1">
    <location>
        <begin position="29"/>
        <end position="58"/>
    </location>
</feature>